<feature type="transmembrane region" description="Helical" evidence="13">
    <location>
        <begin position="392"/>
        <end position="415"/>
    </location>
</feature>
<dbReference type="GO" id="GO:0004222">
    <property type="term" value="F:metalloendopeptidase activity"/>
    <property type="evidence" value="ECO:0007669"/>
    <property type="project" value="InterPro"/>
</dbReference>
<evidence type="ECO:0000313" key="15">
    <source>
        <dbReference type="EMBL" id="MCP2727226.1"/>
    </source>
</evidence>
<feature type="transmembrane region" description="Helical" evidence="13">
    <location>
        <begin position="188"/>
        <end position="209"/>
    </location>
</feature>
<keyword evidence="16" id="KW-1185">Reference proteome</keyword>
<feature type="region of interest" description="Disordered" evidence="12">
    <location>
        <begin position="129"/>
        <end position="152"/>
    </location>
</feature>
<accession>A0AAE3GMA7</accession>
<gene>
    <name evidence="15" type="ORF">NJ959_01905</name>
</gene>
<comment type="cofactor">
    <cofactor evidence="1">
        <name>Zn(2+)</name>
        <dbReference type="ChEBI" id="CHEBI:29105"/>
    </cofactor>
</comment>
<evidence type="ECO:0000256" key="13">
    <source>
        <dbReference type="SAM" id="Phobius"/>
    </source>
</evidence>
<keyword evidence="10 15" id="KW-0482">Metalloprotease</keyword>
<sequence length="775" mass="87004">MNSIPNPSLDIGMTALQQGDYALAIAHLSGVCELELDESLISRAAVGLVTAYQRVGDGRKAIAICQILTDDPNPEVRSWATNTLTQLTTQFPPTTNPTGFVPLNETPPSSPNTSNIPQWLGNSAQRLFSGGKSQKKPPIPQQPLPQTSSQLPVAYTPPSTPSLFTTSPRFRNLGRAESWKPAKPPKLFQLWCVEIGSAIAFFYLLRFWIQFLMGTTNNILVKLPFLEPIQLFYRDPTPTLWVILTLLLIFLPWLMDRILKQFYGLQPFSLSQLTSHSPEAAKMVQRFCRQRHLPLPTLEILPTNAPLAITYGNLPRTARIVVSEGLLSQLTEDEIATIYGGELGHIIHRDFILISLFTLAIQIPYLIYWQVSKWGEDLSQLIDRKLPAYRKLLPPIILGISSAIASLGYCTYYLLRLPLLWLSRIRIYYSDRTAIETTGNPNGLTRALLKIAIGITEDIQTSRQTSSILESLDLLLPIGYQQAIPLSSCSGQISFEAILHWDCTNPYRDWLSITASHPLIGDRLNSIARYSHHWKIGTELDLPTPTPPIRNNTARLAKLLNGYKALPLFHSALFYGLILGILFRGILWLIGIICDWLNIWQLIWLHNANSFLDACILIAFSLTILFWINNYFPDIKPGTVINQPNLGELLANPHTLPPDSKPIQLTGKLLGRNSLLNWLGTDLTLQTPTGLIKLHLFSYLGAFGNLLPQRHRPSDLIGEQITITGWFRRGATPWIDLETLRTSGGKMSKAYYPIWLTILAFSAATWGAYLIWQVR</sequence>
<keyword evidence="4" id="KW-0645">Protease</keyword>
<protein>
    <submittedName>
        <fullName evidence="15">M48 family metalloprotease</fullName>
        <ecNumber evidence="15">3.4.24.-</ecNumber>
    </submittedName>
</protein>
<keyword evidence="6" id="KW-0479">Metal-binding</keyword>
<keyword evidence="9 13" id="KW-1133">Transmembrane helix</keyword>
<dbReference type="Proteomes" id="UP001204953">
    <property type="component" value="Unassembled WGS sequence"/>
</dbReference>
<feature type="transmembrane region" description="Helical" evidence="13">
    <location>
        <begin position="611"/>
        <end position="628"/>
    </location>
</feature>
<dbReference type="Pfam" id="PF01435">
    <property type="entry name" value="Peptidase_M48"/>
    <property type="match status" value="1"/>
</dbReference>
<dbReference type="EMBL" id="JAMZMM010000009">
    <property type="protein sequence ID" value="MCP2727226.1"/>
    <property type="molecule type" value="Genomic_DNA"/>
</dbReference>
<evidence type="ECO:0000256" key="5">
    <source>
        <dbReference type="ARBA" id="ARBA00022692"/>
    </source>
</evidence>
<keyword evidence="3" id="KW-1003">Cell membrane</keyword>
<evidence type="ECO:0000256" key="1">
    <source>
        <dbReference type="ARBA" id="ARBA00001947"/>
    </source>
</evidence>
<keyword evidence="11 13" id="KW-0472">Membrane</keyword>
<dbReference type="GO" id="GO:0005886">
    <property type="term" value="C:plasma membrane"/>
    <property type="evidence" value="ECO:0007669"/>
    <property type="project" value="UniProtKB-SubCell"/>
</dbReference>
<feature type="transmembrane region" description="Helical" evidence="13">
    <location>
        <begin position="750"/>
        <end position="772"/>
    </location>
</feature>
<dbReference type="GO" id="GO:0046872">
    <property type="term" value="F:metal ion binding"/>
    <property type="evidence" value="ECO:0007669"/>
    <property type="project" value="UniProtKB-KW"/>
</dbReference>
<keyword evidence="7 15" id="KW-0378">Hydrolase</keyword>
<comment type="caution">
    <text evidence="15">The sequence shown here is derived from an EMBL/GenBank/DDBJ whole genome shotgun (WGS) entry which is preliminary data.</text>
</comment>
<keyword evidence="5 13" id="KW-0812">Transmembrane</keyword>
<reference evidence="15" key="1">
    <citation type="submission" date="2022-06" db="EMBL/GenBank/DDBJ databases">
        <title>New cyanobacteria of genus Symplocastrum in benthos of Lake Baikal.</title>
        <authorList>
            <person name="Sorokovikova E."/>
            <person name="Tikhonova I."/>
            <person name="Krasnopeev A."/>
            <person name="Evseev P."/>
            <person name="Gladkikh A."/>
            <person name="Belykh O."/>
        </authorList>
    </citation>
    <scope>NUCLEOTIDE SEQUENCE</scope>
    <source>
        <strain evidence="15">BBK-W-15</strain>
    </source>
</reference>
<evidence type="ECO:0000256" key="2">
    <source>
        <dbReference type="ARBA" id="ARBA00004651"/>
    </source>
</evidence>
<dbReference type="PANTHER" id="PTHR43221">
    <property type="entry name" value="PROTEASE HTPX"/>
    <property type="match status" value="1"/>
</dbReference>
<dbReference type="GO" id="GO:0006508">
    <property type="term" value="P:proteolysis"/>
    <property type="evidence" value="ECO:0007669"/>
    <property type="project" value="UniProtKB-KW"/>
</dbReference>
<evidence type="ECO:0000256" key="6">
    <source>
        <dbReference type="ARBA" id="ARBA00022723"/>
    </source>
</evidence>
<feature type="transmembrane region" description="Helical" evidence="13">
    <location>
        <begin position="572"/>
        <end position="599"/>
    </location>
</feature>
<name>A0AAE3GMA7_9CYAN</name>
<evidence type="ECO:0000256" key="11">
    <source>
        <dbReference type="ARBA" id="ARBA00023136"/>
    </source>
</evidence>
<evidence type="ECO:0000256" key="10">
    <source>
        <dbReference type="ARBA" id="ARBA00023049"/>
    </source>
</evidence>
<dbReference type="Gene3D" id="3.30.2010.10">
    <property type="entry name" value="Metalloproteases ('zincins'), catalytic domain"/>
    <property type="match status" value="1"/>
</dbReference>
<organism evidence="15 16">
    <name type="scientific">Limnofasciculus baicalensis BBK-W-15</name>
    <dbReference type="NCBI Taxonomy" id="2699891"/>
    <lineage>
        <taxon>Bacteria</taxon>
        <taxon>Bacillati</taxon>
        <taxon>Cyanobacteriota</taxon>
        <taxon>Cyanophyceae</taxon>
        <taxon>Coleofasciculales</taxon>
        <taxon>Coleofasciculaceae</taxon>
        <taxon>Limnofasciculus</taxon>
        <taxon>Limnofasciculus baicalensis</taxon>
    </lineage>
</organism>
<dbReference type="EC" id="3.4.24.-" evidence="15"/>
<feature type="transmembrane region" description="Helical" evidence="13">
    <location>
        <begin position="238"/>
        <end position="255"/>
    </location>
</feature>
<comment type="subcellular location">
    <subcellularLocation>
        <location evidence="2">Cell membrane</location>
        <topology evidence="2">Multi-pass membrane protein</topology>
    </subcellularLocation>
</comment>
<feature type="transmembrane region" description="Helical" evidence="13">
    <location>
        <begin position="351"/>
        <end position="372"/>
    </location>
</feature>
<evidence type="ECO:0000256" key="3">
    <source>
        <dbReference type="ARBA" id="ARBA00022475"/>
    </source>
</evidence>
<dbReference type="PANTHER" id="PTHR43221:SF1">
    <property type="entry name" value="PROTEASE HTPX"/>
    <property type="match status" value="1"/>
</dbReference>
<proteinExistence type="predicted"/>
<evidence type="ECO:0000259" key="14">
    <source>
        <dbReference type="Pfam" id="PF01435"/>
    </source>
</evidence>
<keyword evidence="8" id="KW-0862">Zinc</keyword>
<feature type="domain" description="Peptidase M48" evidence="14">
    <location>
        <begin position="281"/>
        <end position="528"/>
    </location>
</feature>
<evidence type="ECO:0000313" key="16">
    <source>
        <dbReference type="Proteomes" id="UP001204953"/>
    </source>
</evidence>
<evidence type="ECO:0000256" key="7">
    <source>
        <dbReference type="ARBA" id="ARBA00022801"/>
    </source>
</evidence>
<evidence type="ECO:0000256" key="4">
    <source>
        <dbReference type="ARBA" id="ARBA00022670"/>
    </source>
</evidence>
<evidence type="ECO:0000256" key="8">
    <source>
        <dbReference type="ARBA" id="ARBA00022833"/>
    </source>
</evidence>
<evidence type="ECO:0000256" key="9">
    <source>
        <dbReference type="ARBA" id="ARBA00022989"/>
    </source>
</evidence>
<dbReference type="InterPro" id="IPR050083">
    <property type="entry name" value="HtpX_protease"/>
</dbReference>
<dbReference type="RefSeq" id="WP_254010042.1">
    <property type="nucleotide sequence ID" value="NZ_JAMZMM010000009.1"/>
</dbReference>
<dbReference type="AlphaFoldDB" id="A0AAE3GMA7"/>
<dbReference type="InterPro" id="IPR001915">
    <property type="entry name" value="Peptidase_M48"/>
</dbReference>
<evidence type="ECO:0000256" key="12">
    <source>
        <dbReference type="SAM" id="MobiDB-lite"/>
    </source>
</evidence>